<feature type="transmembrane region" description="Helical" evidence="5">
    <location>
        <begin position="124"/>
        <end position="152"/>
    </location>
</feature>
<sequence>MIEESFDNSALSISLAEGIKPRVSMRNSLRSSTIDGGLAAVFNSVTGGVLLNKFLLDLGANPVEIGMLASVPMLANLLQPLGALLSNRTHSRCFYGLWIFLPARLLWLLLLLGIIFDADRPRQLVYLTLALIFSSNILGALGSASWMTWLAALVPAQLRGRYYSVRYLVSNLASLLCLPIASLVVSEWKEGEIAGYGIVLGVGIVAGIVSLGCQQFMVDINPQECQQENPSLYKDLSALFGDRNLAIFLLYAALWGFALNLSAPFFNLYMLDDLGLEVTWVTLFNTLYIGANMVMLLVWGRLSDRLGNLPLLLCAGIAIAAMPLFWLLTNTAPLQAHLFIYLALFHIVWGGTWSAIDLCSNNIQIDIAPMPYRATFFAIAAAIAGVSGALGTTVGSFLAQFAHYEGLWGVFFLSAIARAIALIPLLFVKETR</sequence>
<dbReference type="PROSITE" id="PS50850">
    <property type="entry name" value="MFS"/>
    <property type="match status" value="1"/>
</dbReference>
<evidence type="ECO:0000256" key="2">
    <source>
        <dbReference type="ARBA" id="ARBA00022692"/>
    </source>
</evidence>
<evidence type="ECO:0000313" key="7">
    <source>
        <dbReference type="EMBL" id="MEE3716755.1"/>
    </source>
</evidence>
<evidence type="ECO:0000256" key="4">
    <source>
        <dbReference type="ARBA" id="ARBA00023136"/>
    </source>
</evidence>
<feature type="transmembrane region" description="Helical" evidence="5">
    <location>
        <begin position="97"/>
        <end position="118"/>
    </location>
</feature>
<dbReference type="Pfam" id="PF07690">
    <property type="entry name" value="MFS_1"/>
    <property type="match status" value="1"/>
</dbReference>
<dbReference type="GO" id="GO:0005886">
    <property type="term" value="C:plasma membrane"/>
    <property type="evidence" value="ECO:0007669"/>
    <property type="project" value="UniProtKB-SubCell"/>
</dbReference>
<evidence type="ECO:0000259" key="6">
    <source>
        <dbReference type="PROSITE" id="PS50850"/>
    </source>
</evidence>
<keyword evidence="2 5" id="KW-0812">Transmembrane</keyword>
<organism evidence="7 8">
    <name type="scientific">Tumidithrix elongata BACA0141</name>
    <dbReference type="NCBI Taxonomy" id="2716417"/>
    <lineage>
        <taxon>Bacteria</taxon>
        <taxon>Bacillati</taxon>
        <taxon>Cyanobacteriota</taxon>
        <taxon>Cyanophyceae</taxon>
        <taxon>Pseudanabaenales</taxon>
        <taxon>Pseudanabaenaceae</taxon>
        <taxon>Tumidithrix</taxon>
        <taxon>Tumidithrix elongata</taxon>
    </lineage>
</organism>
<dbReference type="InterPro" id="IPR052528">
    <property type="entry name" value="Sugar_transport-like"/>
</dbReference>
<reference evidence="7" key="1">
    <citation type="submission" date="2024-01" db="EMBL/GenBank/DDBJ databases">
        <title>Bank of Algae and Cyanobacteria of the Azores (BACA) strain genomes.</title>
        <authorList>
            <person name="Luz R."/>
            <person name="Cordeiro R."/>
            <person name="Fonseca A."/>
            <person name="Goncalves V."/>
        </authorList>
    </citation>
    <scope>NUCLEOTIDE SEQUENCE</scope>
    <source>
        <strain evidence="7">BACA0141</strain>
    </source>
</reference>
<dbReference type="Gene3D" id="1.20.1250.20">
    <property type="entry name" value="MFS general substrate transporter like domains"/>
    <property type="match status" value="2"/>
</dbReference>
<dbReference type="PANTHER" id="PTHR23526">
    <property type="entry name" value="INTEGRAL MEMBRANE TRANSPORT PROTEIN-RELATED"/>
    <property type="match status" value="1"/>
</dbReference>
<feature type="transmembrane region" description="Helical" evidence="5">
    <location>
        <begin position="164"/>
        <end position="181"/>
    </location>
</feature>
<feature type="transmembrane region" description="Helical" evidence="5">
    <location>
        <begin position="334"/>
        <end position="356"/>
    </location>
</feature>
<feature type="transmembrane region" description="Helical" evidence="5">
    <location>
        <begin position="376"/>
        <end position="401"/>
    </location>
</feature>
<evidence type="ECO:0000313" key="8">
    <source>
        <dbReference type="Proteomes" id="UP001333818"/>
    </source>
</evidence>
<dbReference type="Proteomes" id="UP001333818">
    <property type="component" value="Unassembled WGS sequence"/>
</dbReference>
<dbReference type="GO" id="GO:0022857">
    <property type="term" value="F:transmembrane transporter activity"/>
    <property type="evidence" value="ECO:0007669"/>
    <property type="project" value="InterPro"/>
</dbReference>
<feature type="transmembrane region" description="Helical" evidence="5">
    <location>
        <begin position="311"/>
        <end position="328"/>
    </location>
</feature>
<dbReference type="InterPro" id="IPR011701">
    <property type="entry name" value="MFS"/>
</dbReference>
<accession>A0AAW9PZX6</accession>
<feature type="transmembrane region" description="Helical" evidence="5">
    <location>
        <begin position="245"/>
        <end position="266"/>
    </location>
</feature>
<feature type="transmembrane region" description="Helical" evidence="5">
    <location>
        <begin position="65"/>
        <end position="85"/>
    </location>
</feature>
<gene>
    <name evidence="7" type="ORF">V2H45_08355</name>
</gene>
<keyword evidence="8" id="KW-1185">Reference proteome</keyword>
<evidence type="ECO:0000256" key="1">
    <source>
        <dbReference type="ARBA" id="ARBA00004651"/>
    </source>
</evidence>
<name>A0AAW9PZX6_9CYAN</name>
<comment type="subcellular location">
    <subcellularLocation>
        <location evidence="1">Cell membrane</location>
        <topology evidence="1">Multi-pass membrane protein</topology>
    </subcellularLocation>
</comment>
<protein>
    <submittedName>
        <fullName evidence="7">MFS transporter</fullName>
    </submittedName>
</protein>
<keyword evidence="3 5" id="KW-1133">Transmembrane helix</keyword>
<keyword evidence="4 5" id="KW-0472">Membrane</keyword>
<dbReference type="PANTHER" id="PTHR23526:SF2">
    <property type="entry name" value="MAJOR FACILITATOR SUPERFAMILY (MFS) PROFILE DOMAIN-CONTAINING PROTEIN"/>
    <property type="match status" value="1"/>
</dbReference>
<evidence type="ECO:0000256" key="3">
    <source>
        <dbReference type="ARBA" id="ARBA00022989"/>
    </source>
</evidence>
<evidence type="ECO:0000256" key="5">
    <source>
        <dbReference type="SAM" id="Phobius"/>
    </source>
</evidence>
<comment type="caution">
    <text evidence="7">The sequence shown here is derived from an EMBL/GenBank/DDBJ whole genome shotgun (WGS) entry which is preliminary data.</text>
</comment>
<feature type="transmembrane region" description="Helical" evidence="5">
    <location>
        <begin position="407"/>
        <end position="428"/>
    </location>
</feature>
<dbReference type="EMBL" id="JAZBJZ010000025">
    <property type="protein sequence ID" value="MEE3716755.1"/>
    <property type="molecule type" value="Genomic_DNA"/>
</dbReference>
<dbReference type="AlphaFoldDB" id="A0AAW9PZX6"/>
<feature type="domain" description="Major facilitator superfamily (MFS) profile" evidence="6">
    <location>
        <begin position="244"/>
        <end position="432"/>
    </location>
</feature>
<proteinExistence type="predicted"/>
<dbReference type="InterPro" id="IPR036259">
    <property type="entry name" value="MFS_trans_sf"/>
</dbReference>
<dbReference type="SUPFAM" id="SSF103473">
    <property type="entry name" value="MFS general substrate transporter"/>
    <property type="match status" value="1"/>
</dbReference>
<dbReference type="RefSeq" id="WP_330483183.1">
    <property type="nucleotide sequence ID" value="NZ_JAZBJZ010000025.1"/>
</dbReference>
<feature type="transmembrane region" description="Helical" evidence="5">
    <location>
        <begin position="193"/>
        <end position="213"/>
    </location>
</feature>
<feature type="transmembrane region" description="Helical" evidence="5">
    <location>
        <begin position="278"/>
        <end position="299"/>
    </location>
</feature>
<dbReference type="InterPro" id="IPR020846">
    <property type="entry name" value="MFS_dom"/>
</dbReference>